<gene>
    <name evidence="6" type="ORF">B456_002G265100</name>
</gene>
<evidence type="ECO:0000256" key="3">
    <source>
        <dbReference type="SAM" id="MobiDB-lite"/>
    </source>
</evidence>
<dbReference type="InterPro" id="IPR003103">
    <property type="entry name" value="BAG_domain"/>
</dbReference>
<dbReference type="InterPro" id="IPR036533">
    <property type="entry name" value="BAG_dom_sf"/>
</dbReference>
<dbReference type="SUPFAM" id="SSF63491">
    <property type="entry name" value="BAG domain"/>
    <property type="match status" value="1"/>
</dbReference>
<accession>A0A0D2MGE0</accession>
<dbReference type="PROSITE" id="PS51035">
    <property type="entry name" value="BAG"/>
    <property type="match status" value="1"/>
</dbReference>
<sequence length="279" mass="30699">MPGGMLVRGDGDDSNLHHNHEAAATSSAGPMIKIDVAYGSAQHQLFVPSHSTVGELKKQIAEETGLEPDKQRVLFRGKEKEDDVHLSSAGMKDKSKILVLENPTGKVKKVEEMANVEEKVEESRARKESKVEEIKETEEMSKAFAAVGRVRKEVDKLSERVAAIEVAVNSGTKIAAEEFDVSAELLMRELLKLDGIEAEGEAKLQRKAEVGVVRRVQGFHETLDKLKTRNSNPFHDSNKAASVTTKWETFDSGMGSSTAPPPQPMSSSTKVTEEWEKFD</sequence>
<keyword evidence="2" id="KW-0175">Coiled coil</keyword>
<dbReference type="Proteomes" id="UP000032304">
    <property type="component" value="Chromosome 2"/>
</dbReference>
<dbReference type="Pfam" id="PF02179">
    <property type="entry name" value="BAG"/>
    <property type="match status" value="1"/>
</dbReference>
<evidence type="ECO:0000259" key="5">
    <source>
        <dbReference type="PROSITE" id="PS51035"/>
    </source>
</evidence>
<dbReference type="InterPro" id="IPR039773">
    <property type="entry name" value="BAG_chaperone_regulator"/>
</dbReference>
<dbReference type="GO" id="GO:0070971">
    <property type="term" value="C:endoplasmic reticulum exit site"/>
    <property type="evidence" value="ECO:0007669"/>
    <property type="project" value="EnsemblPlants"/>
</dbReference>
<feature type="domain" description="BAG" evidence="5">
    <location>
        <begin position="143"/>
        <end position="227"/>
    </location>
</feature>
<proteinExistence type="predicted"/>
<feature type="compositionally biased region" description="Basic and acidic residues" evidence="3">
    <location>
        <begin position="9"/>
        <end position="21"/>
    </location>
</feature>
<dbReference type="AlphaFoldDB" id="A0A0D2MGE0"/>
<dbReference type="GO" id="GO:0010228">
    <property type="term" value="P:vegetative to reproductive phase transition of meristem"/>
    <property type="evidence" value="ECO:0007669"/>
    <property type="project" value="EnsemblPlants"/>
</dbReference>
<feature type="compositionally biased region" description="Polar residues" evidence="3">
    <location>
        <begin position="230"/>
        <end position="247"/>
    </location>
</feature>
<evidence type="ECO:0000259" key="4">
    <source>
        <dbReference type="PROSITE" id="PS50053"/>
    </source>
</evidence>
<dbReference type="GO" id="GO:0043268">
    <property type="term" value="P:positive regulation of potassium ion transport"/>
    <property type="evidence" value="ECO:0007669"/>
    <property type="project" value="EnsemblPlants"/>
</dbReference>
<dbReference type="GO" id="GO:0000774">
    <property type="term" value="F:adenyl-nucleotide exchange factor activity"/>
    <property type="evidence" value="ECO:0007669"/>
    <property type="project" value="TreeGrafter"/>
</dbReference>
<dbReference type="GO" id="GO:0010119">
    <property type="term" value="P:regulation of stomatal movement"/>
    <property type="evidence" value="ECO:0007669"/>
    <property type="project" value="EnsemblPlants"/>
</dbReference>
<dbReference type="SMART" id="SM00264">
    <property type="entry name" value="BAG"/>
    <property type="match status" value="1"/>
</dbReference>
<keyword evidence="1" id="KW-0143">Chaperone</keyword>
<keyword evidence="7" id="KW-1185">Reference proteome</keyword>
<dbReference type="GO" id="GO:0051087">
    <property type="term" value="F:protein-folding chaperone binding"/>
    <property type="evidence" value="ECO:0007669"/>
    <property type="project" value="InterPro"/>
</dbReference>
<dbReference type="SUPFAM" id="SSF54236">
    <property type="entry name" value="Ubiquitin-like"/>
    <property type="match status" value="1"/>
</dbReference>
<dbReference type="Gene3D" id="1.20.58.120">
    <property type="entry name" value="BAG domain"/>
    <property type="match status" value="1"/>
</dbReference>
<dbReference type="PROSITE" id="PS50053">
    <property type="entry name" value="UBIQUITIN_2"/>
    <property type="match status" value="1"/>
</dbReference>
<feature type="region of interest" description="Disordered" evidence="3">
    <location>
        <begin position="1"/>
        <end position="30"/>
    </location>
</feature>
<reference evidence="6 7" key="1">
    <citation type="journal article" date="2012" name="Nature">
        <title>Repeated polyploidization of Gossypium genomes and the evolution of spinnable cotton fibres.</title>
        <authorList>
            <person name="Paterson A.H."/>
            <person name="Wendel J.F."/>
            <person name="Gundlach H."/>
            <person name="Guo H."/>
            <person name="Jenkins J."/>
            <person name="Jin D."/>
            <person name="Llewellyn D."/>
            <person name="Showmaker K.C."/>
            <person name="Shu S."/>
            <person name="Udall J."/>
            <person name="Yoo M.J."/>
            <person name="Byers R."/>
            <person name="Chen W."/>
            <person name="Doron-Faigenboim A."/>
            <person name="Duke M.V."/>
            <person name="Gong L."/>
            <person name="Grimwood J."/>
            <person name="Grover C."/>
            <person name="Grupp K."/>
            <person name="Hu G."/>
            <person name="Lee T.H."/>
            <person name="Li J."/>
            <person name="Lin L."/>
            <person name="Liu T."/>
            <person name="Marler B.S."/>
            <person name="Page J.T."/>
            <person name="Roberts A.W."/>
            <person name="Romanel E."/>
            <person name="Sanders W.S."/>
            <person name="Szadkowski E."/>
            <person name="Tan X."/>
            <person name="Tang H."/>
            <person name="Xu C."/>
            <person name="Wang J."/>
            <person name="Wang Z."/>
            <person name="Zhang D."/>
            <person name="Zhang L."/>
            <person name="Ashrafi H."/>
            <person name="Bedon F."/>
            <person name="Bowers J.E."/>
            <person name="Brubaker C.L."/>
            <person name="Chee P.W."/>
            <person name="Das S."/>
            <person name="Gingle A.R."/>
            <person name="Haigler C.H."/>
            <person name="Harker D."/>
            <person name="Hoffmann L.V."/>
            <person name="Hovav R."/>
            <person name="Jones D.C."/>
            <person name="Lemke C."/>
            <person name="Mansoor S."/>
            <person name="ur Rahman M."/>
            <person name="Rainville L.N."/>
            <person name="Rambani A."/>
            <person name="Reddy U.K."/>
            <person name="Rong J.K."/>
            <person name="Saranga Y."/>
            <person name="Scheffler B.E."/>
            <person name="Scheffler J.A."/>
            <person name="Stelly D.M."/>
            <person name="Triplett B.A."/>
            <person name="Van Deynze A."/>
            <person name="Vaslin M.F."/>
            <person name="Waghmare V.N."/>
            <person name="Walford S.A."/>
            <person name="Wright R.J."/>
            <person name="Zaki E.A."/>
            <person name="Zhang T."/>
            <person name="Dennis E.S."/>
            <person name="Mayer K.F."/>
            <person name="Peterson D.G."/>
            <person name="Rokhsar D.S."/>
            <person name="Wang X."/>
            <person name="Schmutz J."/>
        </authorList>
    </citation>
    <scope>NUCLEOTIDE SEQUENCE [LARGE SCALE GENOMIC DNA]</scope>
</reference>
<dbReference type="GO" id="GO:0009651">
    <property type="term" value="P:response to salt stress"/>
    <property type="evidence" value="ECO:0007669"/>
    <property type="project" value="EnsemblPlants"/>
</dbReference>
<dbReference type="GO" id="GO:0009409">
    <property type="term" value="P:response to cold"/>
    <property type="evidence" value="ECO:0007669"/>
    <property type="project" value="EnsemblPlants"/>
</dbReference>
<name>A0A0D2MGE0_GOSRA</name>
<dbReference type="EMBL" id="CM001741">
    <property type="protein sequence ID" value="KJB17102.1"/>
    <property type="molecule type" value="Genomic_DNA"/>
</dbReference>
<dbReference type="eggNOG" id="KOG4361">
    <property type="taxonomic scope" value="Eukaryota"/>
</dbReference>
<dbReference type="SMART" id="SM00213">
    <property type="entry name" value="UBQ"/>
    <property type="match status" value="1"/>
</dbReference>
<dbReference type="GO" id="GO:0006612">
    <property type="term" value="P:protein targeting to membrane"/>
    <property type="evidence" value="ECO:0007669"/>
    <property type="project" value="EnsemblPlants"/>
</dbReference>
<feature type="coiled-coil region" evidence="2">
    <location>
        <begin position="106"/>
        <end position="140"/>
    </location>
</feature>
<dbReference type="InterPro" id="IPR000626">
    <property type="entry name" value="Ubiquitin-like_dom"/>
</dbReference>
<feature type="domain" description="Ubiquitin-like" evidence="4">
    <location>
        <begin position="32"/>
        <end position="106"/>
    </location>
</feature>
<dbReference type="InterPro" id="IPR029071">
    <property type="entry name" value="Ubiquitin-like_domsf"/>
</dbReference>
<protein>
    <recommendedName>
        <fullName evidence="8">Ubiquitin-like domain-containing protein</fullName>
    </recommendedName>
</protein>
<feature type="region of interest" description="Disordered" evidence="3">
    <location>
        <begin position="230"/>
        <end position="279"/>
    </location>
</feature>
<dbReference type="Gramene" id="KJB17102">
    <property type="protein sequence ID" value="KJB17102"/>
    <property type="gene ID" value="B456_002G265100"/>
</dbReference>
<dbReference type="GO" id="GO:0050821">
    <property type="term" value="P:protein stabilization"/>
    <property type="evidence" value="ECO:0007669"/>
    <property type="project" value="TreeGrafter"/>
</dbReference>
<dbReference type="Gene3D" id="3.10.20.90">
    <property type="entry name" value="Phosphatidylinositol 3-kinase Catalytic Subunit, Chain A, domain 1"/>
    <property type="match status" value="1"/>
</dbReference>
<evidence type="ECO:0000313" key="6">
    <source>
        <dbReference type="EMBL" id="KJB17102.1"/>
    </source>
</evidence>
<dbReference type="STRING" id="29730.A0A0D2MGE0"/>
<dbReference type="Pfam" id="PF00240">
    <property type="entry name" value="ubiquitin"/>
    <property type="match status" value="1"/>
</dbReference>
<organism evidence="6 7">
    <name type="scientific">Gossypium raimondii</name>
    <name type="common">Peruvian cotton</name>
    <name type="synonym">Gossypium klotzschianum subsp. raimondii</name>
    <dbReference type="NCBI Taxonomy" id="29730"/>
    <lineage>
        <taxon>Eukaryota</taxon>
        <taxon>Viridiplantae</taxon>
        <taxon>Streptophyta</taxon>
        <taxon>Embryophyta</taxon>
        <taxon>Tracheophyta</taxon>
        <taxon>Spermatophyta</taxon>
        <taxon>Magnoliopsida</taxon>
        <taxon>eudicotyledons</taxon>
        <taxon>Gunneridae</taxon>
        <taxon>Pentapetalae</taxon>
        <taxon>rosids</taxon>
        <taxon>malvids</taxon>
        <taxon>Malvales</taxon>
        <taxon>Malvaceae</taxon>
        <taxon>Malvoideae</taxon>
        <taxon>Gossypium</taxon>
    </lineage>
</organism>
<dbReference type="PANTHER" id="PTHR12329">
    <property type="entry name" value="BCL2-ASSOCIATED ATHANOGENE"/>
    <property type="match status" value="1"/>
</dbReference>
<dbReference type="PANTHER" id="PTHR12329:SF40">
    <property type="entry name" value="BAG FAMILY MOLECULAR CHAPERONE REGULATOR 4"/>
    <property type="match status" value="1"/>
</dbReference>
<evidence type="ECO:0000313" key="7">
    <source>
        <dbReference type="Proteomes" id="UP000032304"/>
    </source>
</evidence>
<evidence type="ECO:0008006" key="8">
    <source>
        <dbReference type="Google" id="ProtNLM"/>
    </source>
</evidence>
<evidence type="ECO:0000256" key="2">
    <source>
        <dbReference type="SAM" id="Coils"/>
    </source>
</evidence>
<evidence type="ECO:0000256" key="1">
    <source>
        <dbReference type="ARBA" id="ARBA00023186"/>
    </source>
</evidence>